<protein>
    <submittedName>
        <fullName evidence="1">Uncharacterized protein</fullName>
    </submittedName>
</protein>
<evidence type="ECO:0000313" key="2">
    <source>
        <dbReference type="Proteomes" id="UP001231124"/>
    </source>
</evidence>
<reference evidence="1 2" key="1">
    <citation type="submission" date="2023-07" db="EMBL/GenBank/DDBJ databases">
        <title>Genomic Encyclopedia of Type Strains, Phase IV (KMG-IV): sequencing the most valuable type-strain genomes for metagenomic binning, comparative biology and taxonomic classification.</title>
        <authorList>
            <person name="Goeker M."/>
        </authorList>
    </citation>
    <scope>NUCLEOTIDE SEQUENCE [LARGE SCALE GENOMIC DNA]</scope>
    <source>
        <strain evidence="1 2">DSM 19013</strain>
    </source>
</reference>
<dbReference type="EMBL" id="JAUSVP010000004">
    <property type="protein sequence ID" value="MDQ0447308.1"/>
    <property type="molecule type" value="Genomic_DNA"/>
</dbReference>
<organism evidence="1 2">
    <name type="scientific">Methylobacterium aerolatum</name>
    <dbReference type="NCBI Taxonomy" id="418708"/>
    <lineage>
        <taxon>Bacteria</taxon>
        <taxon>Pseudomonadati</taxon>
        <taxon>Pseudomonadota</taxon>
        <taxon>Alphaproteobacteria</taxon>
        <taxon>Hyphomicrobiales</taxon>
        <taxon>Methylobacteriaceae</taxon>
        <taxon>Methylobacterium</taxon>
    </lineage>
</organism>
<accession>A0ABU0HY91</accession>
<dbReference type="RefSeq" id="WP_238207085.1">
    <property type="nucleotide sequence ID" value="NZ_BPQE01000031.1"/>
</dbReference>
<gene>
    <name evidence="1" type="ORF">QO012_001804</name>
</gene>
<proteinExistence type="predicted"/>
<keyword evidence="2" id="KW-1185">Reference proteome</keyword>
<dbReference type="SUPFAM" id="SSF56801">
    <property type="entry name" value="Acetyl-CoA synthetase-like"/>
    <property type="match status" value="1"/>
</dbReference>
<comment type="caution">
    <text evidence="1">The sequence shown here is derived from an EMBL/GenBank/DDBJ whole genome shotgun (WGS) entry which is preliminary data.</text>
</comment>
<dbReference type="Proteomes" id="UP001231124">
    <property type="component" value="Unassembled WGS sequence"/>
</dbReference>
<name>A0ABU0HY91_9HYPH</name>
<evidence type="ECO:0000313" key="1">
    <source>
        <dbReference type="EMBL" id="MDQ0447308.1"/>
    </source>
</evidence>
<sequence length="145" mass="15084">MIRAHSIAADRNAAEFPAPVPSQDRREVAPAPSAIAPGLCMKWARAEGIGLGDTAVLMVANPLESAALRQGLAWVGARTRDLAPGLDADTLAAALKGATVAIVDAALADDYARALGLIERLPPVWWNGEGADFARLDHALAELAD</sequence>